<keyword evidence="2" id="KW-1185">Reference proteome</keyword>
<reference evidence="2" key="1">
    <citation type="submission" date="2015-05" db="EMBL/GenBank/DDBJ databases">
        <authorList>
            <person name="Fogelqvist Johan"/>
        </authorList>
    </citation>
    <scope>NUCLEOTIDE SEQUENCE [LARGE SCALE GENOMIC DNA]</scope>
</reference>
<dbReference type="AlphaFoldDB" id="A0A0G4M1E2"/>
<proteinExistence type="predicted"/>
<organism evidence="1 2">
    <name type="scientific">Verticillium longisporum</name>
    <name type="common">Verticillium dahliae var. longisporum</name>
    <dbReference type="NCBI Taxonomy" id="100787"/>
    <lineage>
        <taxon>Eukaryota</taxon>
        <taxon>Fungi</taxon>
        <taxon>Dikarya</taxon>
        <taxon>Ascomycota</taxon>
        <taxon>Pezizomycotina</taxon>
        <taxon>Sordariomycetes</taxon>
        <taxon>Hypocreomycetidae</taxon>
        <taxon>Glomerellales</taxon>
        <taxon>Plectosphaerellaceae</taxon>
        <taxon>Verticillium</taxon>
    </lineage>
</organism>
<dbReference type="Proteomes" id="UP000044602">
    <property type="component" value="Unassembled WGS sequence"/>
</dbReference>
<evidence type="ECO:0000313" key="1">
    <source>
        <dbReference type="EMBL" id="CRK28103.1"/>
    </source>
</evidence>
<name>A0A0G4M1E2_VERLO</name>
<accession>A0A0G4M1E2</accession>
<evidence type="ECO:0000313" key="2">
    <source>
        <dbReference type="Proteomes" id="UP000044602"/>
    </source>
</evidence>
<dbReference type="EMBL" id="CVQH01020640">
    <property type="protein sequence ID" value="CRK28103.1"/>
    <property type="molecule type" value="Genomic_DNA"/>
</dbReference>
<sequence>MFRALSACPGCGRTLAMKGSKLSSLPRSASTLMAVSTCDRTARWRDSWAARAATPADTAVPLTMARPSLASRSMGAMPASDSAASALVTLLAPSTSRRPLKAVADVLPCIAAQIHASALRSPEAEMLPRTGMRGTMSAFRSSTRDSAMSTRMPDAPPAREFRRISIDALAHDSGMQVAARASFRGSGLGVDAPIAGMGLAVASACKSITAGQGHLLPFAVCNDAARQVADQALLDPLDVVGSYIGSAAEPRVDAVDDLALGELLRYDFAARFDGGDGRRDELHACQVPRYFHDVGDGQVPSADFQRSLGR</sequence>
<protein>
    <submittedName>
        <fullName evidence="1">Uncharacterized protein</fullName>
    </submittedName>
</protein>
<gene>
    <name evidence="1" type="ORF">BN1708_004540</name>
</gene>